<dbReference type="EMBL" id="RDQH01000340">
    <property type="protein sequence ID" value="RXH77495.1"/>
    <property type="molecule type" value="Genomic_DNA"/>
</dbReference>
<accession>A0A498I5Y3</accession>
<sequence>MRSVLVSKWQRLLLQNAVSSRKSQRFFVFLLLDRAPPELQELCSIVSGAIGGECEGSKKNHQRNEVDWDYARLVLLQHIPSWPLRENFKRSSSGLVPEELNVMIEMRQGETTLELLQRMKASALGVYCPVYDVLIPKFCRGGNLEKGRELWDEAVSMGVTLSCLSNLLDPSITEVFKPTRNEEKLHLTECANAKAEVKVRRRTGKTKQTKKKRKILRGMLKKKKKSAAT</sequence>
<dbReference type="NCBIfam" id="TIGR00756">
    <property type="entry name" value="PPR"/>
    <property type="match status" value="1"/>
</dbReference>
<dbReference type="AlphaFoldDB" id="A0A498I5Y3"/>
<keyword evidence="3" id="KW-1185">Reference proteome</keyword>
<evidence type="ECO:0000313" key="3">
    <source>
        <dbReference type="Proteomes" id="UP000290289"/>
    </source>
</evidence>
<dbReference type="Proteomes" id="UP000290289">
    <property type="component" value="Chromosome 14"/>
</dbReference>
<name>A0A498I5Y3_MALDO</name>
<evidence type="ECO:0000256" key="1">
    <source>
        <dbReference type="SAM" id="MobiDB-lite"/>
    </source>
</evidence>
<protein>
    <submittedName>
        <fullName evidence="2">Uncharacterized protein</fullName>
    </submittedName>
</protein>
<reference evidence="2 3" key="1">
    <citation type="submission" date="2018-10" db="EMBL/GenBank/DDBJ databases">
        <title>A high-quality apple genome assembly.</title>
        <authorList>
            <person name="Hu J."/>
        </authorList>
    </citation>
    <scope>NUCLEOTIDE SEQUENCE [LARGE SCALE GENOMIC DNA]</scope>
    <source>
        <strain evidence="3">cv. HFTH1</strain>
        <tissue evidence="2">Young leaf</tissue>
    </source>
</reference>
<gene>
    <name evidence="2" type="ORF">DVH24_023769</name>
</gene>
<evidence type="ECO:0000313" key="2">
    <source>
        <dbReference type="EMBL" id="RXH77495.1"/>
    </source>
</evidence>
<organism evidence="2 3">
    <name type="scientific">Malus domestica</name>
    <name type="common">Apple</name>
    <name type="synonym">Pyrus malus</name>
    <dbReference type="NCBI Taxonomy" id="3750"/>
    <lineage>
        <taxon>Eukaryota</taxon>
        <taxon>Viridiplantae</taxon>
        <taxon>Streptophyta</taxon>
        <taxon>Embryophyta</taxon>
        <taxon>Tracheophyta</taxon>
        <taxon>Spermatophyta</taxon>
        <taxon>Magnoliopsida</taxon>
        <taxon>eudicotyledons</taxon>
        <taxon>Gunneridae</taxon>
        <taxon>Pentapetalae</taxon>
        <taxon>rosids</taxon>
        <taxon>fabids</taxon>
        <taxon>Rosales</taxon>
        <taxon>Rosaceae</taxon>
        <taxon>Amygdaloideae</taxon>
        <taxon>Maleae</taxon>
        <taxon>Malus</taxon>
    </lineage>
</organism>
<feature type="region of interest" description="Disordered" evidence="1">
    <location>
        <begin position="200"/>
        <end position="229"/>
    </location>
</feature>
<comment type="caution">
    <text evidence="2">The sequence shown here is derived from an EMBL/GenBank/DDBJ whole genome shotgun (WGS) entry which is preliminary data.</text>
</comment>
<proteinExistence type="predicted"/>
<dbReference type="InterPro" id="IPR002885">
    <property type="entry name" value="PPR_rpt"/>
</dbReference>